<evidence type="ECO:0000313" key="3">
    <source>
        <dbReference type="Proteomes" id="UP000740883"/>
    </source>
</evidence>
<keyword evidence="3" id="KW-1185">Reference proteome</keyword>
<feature type="region of interest" description="Disordered" evidence="1">
    <location>
        <begin position="1"/>
        <end position="27"/>
    </location>
</feature>
<feature type="compositionally biased region" description="Basic and acidic residues" evidence="1">
    <location>
        <begin position="1"/>
        <end position="11"/>
    </location>
</feature>
<protein>
    <submittedName>
        <fullName evidence="2">Uncharacterized protein</fullName>
    </submittedName>
</protein>
<dbReference type="AlphaFoldDB" id="A0A9P6KXT4"/>
<proteinExistence type="predicted"/>
<reference evidence="2 3" key="1">
    <citation type="journal article" date="2020" name="Genome Biol. Evol.">
        <title>Comparative genomics of strictly vertically transmitted, feminizing microsporidia endosymbionts of amphipod crustaceans.</title>
        <authorList>
            <person name="Cormier A."/>
            <person name="Chebbi M.A."/>
            <person name="Giraud I."/>
            <person name="Wattier R."/>
            <person name="Teixeira M."/>
            <person name="Gilbert C."/>
            <person name="Rigaud T."/>
            <person name="Cordaux R."/>
        </authorList>
    </citation>
    <scope>NUCLEOTIDE SEQUENCE [LARGE SCALE GENOMIC DNA]</scope>
    <source>
        <strain evidence="2 3">Ou3-Ou53</strain>
    </source>
</reference>
<evidence type="ECO:0000313" key="2">
    <source>
        <dbReference type="EMBL" id="KAF9761234.1"/>
    </source>
</evidence>
<name>A0A9P6KXT4_9MICR</name>
<comment type="caution">
    <text evidence="2">The sequence shown here is derived from an EMBL/GenBank/DDBJ whole genome shotgun (WGS) entry which is preliminary data.</text>
</comment>
<accession>A0A9P6KXT4</accession>
<dbReference type="Proteomes" id="UP000740883">
    <property type="component" value="Unassembled WGS sequence"/>
</dbReference>
<gene>
    <name evidence="2" type="ORF">NGRA_2772</name>
</gene>
<organism evidence="2 3">
    <name type="scientific">Nosema granulosis</name>
    <dbReference type="NCBI Taxonomy" id="83296"/>
    <lineage>
        <taxon>Eukaryota</taxon>
        <taxon>Fungi</taxon>
        <taxon>Fungi incertae sedis</taxon>
        <taxon>Microsporidia</taxon>
        <taxon>Nosematidae</taxon>
        <taxon>Nosema</taxon>
    </lineage>
</organism>
<evidence type="ECO:0000256" key="1">
    <source>
        <dbReference type="SAM" id="MobiDB-lite"/>
    </source>
</evidence>
<sequence>MRQDHHNEKQEAGPAQAFLSAIPPSSLPPIPVTFRQRLTRKCTKSTYVSAATRRVLQYIFMMILTRTETGTENISVVSKIIQHKGNMEIVNVHISNVPAVSAGRSINQAQSNSQ</sequence>
<dbReference type="EMBL" id="SBJO01000380">
    <property type="protein sequence ID" value="KAF9761234.1"/>
    <property type="molecule type" value="Genomic_DNA"/>
</dbReference>